<keyword evidence="2" id="KW-1185">Reference proteome</keyword>
<dbReference type="RefSeq" id="WP_374832582.1">
    <property type="nucleotide sequence ID" value="NZ_JBHEEZ010000016.1"/>
</dbReference>
<comment type="caution">
    <text evidence="1">The sequence shown here is derived from an EMBL/GenBank/DDBJ whole genome shotgun (WGS) entry which is preliminary data.</text>
</comment>
<dbReference type="EMBL" id="JBHSEL010000051">
    <property type="protein sequence ID" value="MFC4625027.1"/>
    <property type="molecule type" value="Genomic_DNA"/>
</dbReference>
<dbReference type="SUPFAM" id="SSF53448">
    <property type="entry name" value="Nucleotide-diphospho-sugar transferases"/>
    <property type="match status" value="1"/>
</dbReference>
<evidence type="ECO:0008006" key="3">
    <source>
        <dbReference type="Google" id="ProtNLM"/>
    </source>
</evidence>
<gene>
    <name evidence="1" type="ORF">ACFO1V_07310</name>
</gene>
<name>A0ABV9H488_9HYPH</name>
<sequence length="272" mass="31343">MDICTFWHGARLRDVDRICLASMIMTGQRVKLFAYAPIENVPEGVELHDAETILPQAAFRRLDPAYPDLENKLTIVQFSDIFRIMLMKHRQGVWLDTDVFLLKQFHPDPARPYFARENRFRVGVSALYFPPDHPVIAEFDNYMAGDYPLPRWLGIRRGLLRPFWYRLTGQPVTPASIGITIFGNDGISRLAKKYGIFKNAAPQKNFYYWVGKQATRIYDPAYGVEWKNDPCVIGFHIHKKHKGVVSIQPGSFYTWAIEQTHLLLEGNTTPNA</sequence>
<evidence type="ECO:0000313" key="2">
    <source>
        <dbReference type="Proteomes" id="UP001596042"/>
    </source>
</evidence>
<reference evidence="2" key="1">
    <citation type="journal article" date="2019" name="Int. J. Syst. Evol. Microbiol.">
        <title>The Global Catalogue of Microorganisms (GCM) 10K type strain sequencing project: providing services to taxonomists for standard genome sequencing and annotation.</title>
        <authorList>
            <consortium name="The Broad Institute Genomics Platform"/>
            <consortium name="The Broad Institute Genome Sequencing Center for Infectious Disease"/>
            <person name="Wu L."/>
            <person name="Ma J."/>
        </authorList>
    </citation>
    <scope>NUCLEOTIDE SEQUENCE [LARGE SCALE GENOMIC DNA]</scope>
    <source>
        <strain evidence="2">CGMCC 1.15731</strain>
    </source>
</reference>
<protein>
    <recommendedName>
        <fullName evidence="3">Alpha 1,4-glycosyltransferase domain-containing protein</fullName>
    </recommendedName>
</protein>
<proteinExistence type="predicted"/>
<organism evidence="1 2">
    <name type="scientific">Daeguia caeni</name>
    <dbReference type="NCBI Taxonomy" id="439612"/>
    <lineage>
        <taxon>Bacteria</taxon>
        <taxon>Pseudomonadati</taxon>
        <taxon>Pseudomonadota</taxon>
        <taxon>Alphaproteobacteria</taxon>
        <taxon>Hyphomicrobiales</taxon>
        <taxon>Brucellaceae</taxon>
        <taxon>Daeguia</taxon>
    </lineage>
</organism>
<dbReference type="InterPro" id="IPR029044">
    <property type="entry name" value="Nucleotide-diphossugar_trans"/>
</dbReference>
<dbReference type="Proteomes" id="UP001596042">
    <property type="component" value="Unassembled WGS sequence"/>
</dbReference>
<dbReference type="Gene3D" id="3.90.550.20">
    <property type="match status" value="1"/>
</dbReference>
<accession>A0ABV9H488</accession>
<evidence type="ECO:0000313" key="1">
    <source>
        <dbReference type="EMBL" id="MFC4625027.1"/>
    </source>
</evidence>